<evidence type="ECO:0000313" key="2">
    <source>
        <dbReference type="EMBL" id="KAA1107898.1"/>
    </source>
</evidence>
<dbReference type="EMBL" id="VSWC01000067">
    <property type="protein sequence ID" value="KAA1096958.1"/>
    <property type="molecule type" value="Genomic_DNA"/>
</dbReference>
<dbReference type="Proteomes" id="UP000324748">
    <property type="component" value="Unassembled WGS sequence"/>
</dbReference>
<dbReference type="AlphaFoldDB" id="A0A5B0P9H0"/>
<accession>A0A5B0P9H0</accession>
<protein>
    <submittedName>
        <fullName evidence="1">Uncharacterized protein</fullName>
    </submittedName>
</protein>
<dbReference type="EMBL" id="VSWC01000015">
    <property type="protein sequence ID" value="KAA1113584.1"/>
    <property type="molecule type" value="Genomic_DNA"/>
</dbReference>
<gene>
    <name evidence="1" type="ORF">PGT21_032458</name>
    <name evidence="3" type="ORF">PGT21_033941</name>
    <name evidence="2" type="ORF">PGTUg99_005092</name>
</gene>
<keyword evidence="4" id="KW-1185">Reference proteome</keyword>
<evidence type="ECO:0000313" key="1">
    <source>
        <dbReference type="EMBL" id="KAA1096958.1"/>
    </source>
</evidence>
<evidence type="ECO:0000313" key="5">
    <source>
        <dbReference type="Proteomes" id="UP000325313"/>
    </source>
</evidence>
<dbReference type="Proteomes" id="UP000325313">
    <property type="component" value="Unassembled WGS sequence"/>
</dbReference>
<proteinExistence type="predicted"/>
<reference evidence="4 5" key="1">
    <citation type="submission" date="2019-05" db="EMBL/GenBank/DDBJ databases">
        <title>Emergence of the Ug99 lineage of the wheat stem rust pathogen through somatic hybridization.</title>
        <authorList>
            <person name="Li F."/>
            <person name="Upadhyaya N.M."/>
            <person name="Sperschneider J."/>
            <person name="Matny O."/>
            <person name="Nguyen-Phuc H."/>
            <person name="Mago R."/>
            <person name="Raley C."/>
            <person name="Miller M.E."/>
            <person name="Silverstein K.A.T."/>
            <person name="Henningsen E."/>
            <person name="Hirsch C.D."/>
            <person name="Visser B."/>
            <person name="Pretorius Z.A."/>
            <person name="Steffenson B.J."/>
            <person name="Schwessinger B."/>
            <person name="Dodds P.N."/>
            <person name="Figueroa M."/>
        </authorList>
    </citation>
    <scope>NUCLEOTIDE SEQUENCE [LARGE SCALE GENOMIC DNA]</scope>
    <source>
        <strain evidence="1">21-0</strain>
        <strain evidence="2 5">Ug99</strain>
    </source>
</reference>
<evidence type="ECO:0000313" key="3">
    <source>
        <dbReference type="EMBL" id="KAA1113584.1"/>
    </source>
</evidence>
<organism evidence="1 4">
    <name type="scientific">Puccinia graminis f. sp. tritici</name>
    <dbReference type="NCBI Taxonomy" id="56615"/>
    <lineage>
        <taxon>Eukaryota</taxon>
        <taxon>Fungi</taxon>
        <taxon>Dikarya</taxon>
        <taxon>Basidiomycota</taxon>
        <taxon>Pucciniomycotina</taxon>
        <taxon>Pucciniomycetes</taxon>
        <taxon>Pucciniales</taxon>
        <taxon>Pucciniaceae</taxon>
        <taxon>Puccinia</taxon>
    </lineage>
</organism>
<dbReference type="EMBL" id="VDEP01000306">
    <property type="protein sequence ID" value="KAA1107898.1"/>
    <property type="molecule type" value="Genomic_DNA"/>
</dbReference>
<comment type="caution">
    <text evidence="1">The sequence shown here is derived from an EMBL/GenBank/DDBJ whole genome shotgun (WGS) entry which is preliminary data.</text>
</comment>
<name>A0A5B0P9H0_PUCGR</name>
<sequence>MVGPVFAVSRPSRPASRDGRLALLMIRKVSLAAGRLGQGSKPSDQVAGRTAVKLNLQVEP</sequence>
<dbReference type="OrthoDB" id="2508761at2759"/>
<evidence type="ECO:0000313" key="4">
    <source>
        <dbReference type="Proteomes" id="UP000324748"/>
    </source>
</evidence>